<dbReference type="PROSITE" id="PS01186">
    <property type="entry name" value="EGF_2"/>
    <property type="match status" value="1"/>
</dbReference>
<dbReference type="FunFam" id="2.60.120.290:FF:000012">
    <property type="entry name" value="mannan-binding lectin serine protease 1 isoform X1"/>
    <property type="match status" value="1"/>
</dbReference>
<feature type="disulfide bond" evidence="23">
    <location>
        <begin position="346"/>
        <end position="373"/>
    </location>
</feature>
<keyword evidence="29" id="KW-1185">Reference proteome</keyword>
<keyword evidence="8" id="KW-0399">Innate immunity</keyword>
<dbReference type="Pfam" id="PF00084">
    <property type="entry name" value="Sushi"/>
    <property type="match status" value="2"/>
</dbReference>
<evidence type="ECO:0000256" key="13">
    <source>
        <dbReference type="ARBA" id="ARBA00022737"/>
    </source>
</evidence>
<keyword evidence="5" id="KW-0964">Secreted</keyword>
<evidence type="ECO:0000256" key="14">
    <source>
        <dbReference type="ARBA" id="ARBA00022801"/>
    </source>
</evidence>
<keyword evidence="15" id="KW-0068">Autocatalytic cleavage</keyword>
<comment type="catalytic activity">
    <reaction evidence="1">
        <text>Selective cleavage of Lys(or Arg)-|-Ile bond in complement subcomponent C1s to form the active form of C1s (EC 3.4.21.42).</text>
        <dbReference type="EC" id="3.4.21.41"/>
    </reaction>
</comment>
<dbReference type="FunFam" id="2.10.25.10:FF:000059">
    <property type="entry name" value="Mannan-binding lectin serine protease 1"/>
    <property type="match status" value="1"/>
</dbReference>
<feature type="domain" description="CUB" evidence="25">
    <location>
        <begin position="346"/>
        <end position="460"/>
    </location>
</feature>
<evidence type="ECO:0000256" key="21">
    <source>
        <dbReference type="ARBA" id="ARBA00093383"/>
    </source>
</evidence>
<evidence type="ECO:0000313" key="28">
    <source>
        <dbReference type="Ensembl" id="ENSCCRP00000143426.1"/>
    </source>
</evidence>
<evidence type="ECO:0000256" key="3">
    <source>
        <dbReference type="ARBA" id="ARBA00004613"/>
    </source>
</evidence>
<evidence type="ECO:0000256" key="2">
    <source>
        <dbReference type="ARBA" id="ARBA00004241"/>
    </source>
</evidence>
<comment type="caution">
    <text evidence="24">Lacks conserved residue(s) required for the propagation of feature annotation.</text>
</comment>
<dbReference type="SMART" id="SM00020">
    <property type="entry name" value="Tryp_SPc"/>
    <property type="match status" value="2"/>
</dbReference>
<evidence type="ECO:0000256" key="9">
    <source>
        <dbReference type="ARBA" id="ARBA00022659"/>
    </source>
</evidence>
<evidence type="ECO:0000259" key="27">
    <source>
        <dbReference type="PROSITE" id="PS50923"/>
    </source>
</evidence>
<keyword evidence="14" id="KW-0378">Hydrolase</keyword>
<keyword evidence="9 24" id="KW-0768">Sushi</keyword>
<dbReference type="AlphaFoldDB" id="A0A9J8ALK1"/>
<dbReference type="InterPro" id="IPR043504">
    <property type="entry name" value="Peptidase_S1_PA_chymotrypsin"/>
</dbReference>
<dbReference type="Gene3D" id="2.40.10.10">
    <property type="entry name" value="Trypsin-like serine proteases"/>
    <property type="match status" value="4"/>
</dbReference>
<dbReference type="SMART" id="SM00179">
    <property type="entry name" value="EGF_CA"/>
    <property type="match status" value="1"/>
</dbReference>
<dbReference type="InterPro" id="IPR033116">
    <property type="entry name" value="TRYPSIN_SER"/>
</dbReference>
<comment type="subcellular location">
    <subcellularLocation>
        <location evidence="2">Cell surface</location>
    </subcellularLocation>
    <subcellularLocation>
        <location evidence="3">Secreted</location>
    </subcellularLocation>
</comment>
<dbReference type="PANTHER" id="PTHR24255:SF25">
    <property type="entry name" value="COMPLEMENT C1R SUBCOMPONENT"/>
    <property type="match status" value="1"/>
</dbReference>
<dbReference type="Gene3D" id="2.10.70.10">
    <property type="entry name" value="Complement Module, domain 1"/>
    <property type="match status" value="2"/>
</dbReference>
<keyword evidence="19 23" id="KW-1015">Disulfide bond</keyword>
<dbReference type="PROSITE" id="PS50923">
    <property type="entry name" value="SUSHI"/>
    <property type="match status" value="2"/>
</dbReference>
<keyword evidence="11" id="KW-0479">Metal-binding</keyword>
<keyword evidence="20" id="KW-0325">Glycoprotein</keyword>
<evidence type="ECO:0000256" key="16">
    <source>
        <dbReference type="ARBA" id="ARBA00022825"/>
    </source>
</evidence>
<evidence type="ECO:0000256" key="15">
    <source>
        <dbReference type="ARBA" id="ARBA00022813"/>
    </source>
</evidence>
<evidence type="ECO:0000259" key="25">
    <source>
        <dbReference type="PROSITE" id="PS01180"/>
    </source>
</evidence>
<evidence type="ECO:0000256" key="11">
    <source>
        <dbReference type="ARBA" id="ARBA00022723"/>
    </source>
</evidence>
<dbReference type="Ensembl" id="ENSCCRT00000164065.1">
    <property type="protein sequence ID" value="ENSCCRP00000143426.1"/>
    <property type="gene ID" value="ENSCCRG00000019834.2"/>
</dbReference>
<dbReference type="InterPro" id="IPR000859">
    <property type="entry name" value="CUB_dom"/>
</dbReference>
<evidence type="ECO:0000256" key="17">
    <source>
        <dbReference type="ARBA" id="ARBA00022859"/>
    </source>
</evidence>
<dbReference type="CDD" id="cd00041">
    <property type="entry name" value="CUB"/>
    <property type="match status" value="2"/>
</dbReference>
<feature type="domain" description="CUB" evidence="25">
    <location>
        <begin position="174"/>
        <end position="299"/>
    </location>
</feature>
<dbReference type="SUPFAM" id="SSF57535">
    <property type="entry name" value="Complement control module/SCR domain"/>
    <property type="match status" value="2"/>
</dbReference>
<dbReference type="OMA" id="NIFEQHA"/>
<name>A0A9J8ALK1_CYPCA</name>
<evidence type="ECO:0000256" key="18">
    <source>
        <dbReference type="ARBA" id="ARBA00022875"/>
    </source>
</evidence>
<dbReference type="CDD" id="cd00054">
    <property type="entry name" value="EGF_CA"/>
    <property type="match status" value="1"/>
</dbReference>
<keyword evidence="10" id="KW-0645">Protease</keyword>
<evidence type="ECO:0000256" key="6">
    <source>
        <dbReference type="ARBA" id="ARBA00022536"/>
    </source>
</evidence>
<dbReference type="InterPro" id="IPR000152">
    <property type="entry name" value="EGF-type_Asp/Asn_hydroxyl_site"/>
</dbReference>
<reference evidence="28" key="1">
    <citation type="submission" date="2025-08" db="UniProtKB">
        <authorList>
            <consortium name="Ensembl"/>
        </authorList>
    </citation>
    <scope>IDENTIFICATION</scope>
</reference>
<dbReference type="InterPro" id="IPR035976">
    <property type="entry name" value="Sushi/SCR/CCP_sf"/>
</dbReference>
<dbReference type="SUPFAM" id="SSF57196">
    <property type="entry name" value="EGF/Laminin"/>
    <property type="match status" value="1"/>
</dbReference>
<dbReference type="SMART" id="SM00042">
    <property type="entry name" value="CUB"/>
    <property type="match status" value="2"/>
</dbReference>
<dbReference type="FunFam" id="2.10.70.10:FF:000016">
    <property type="entry name" value="Mannan-binding lectin serine protease 1"/>
    <property type="match status" value="1"/>
</dbReference>
<dbReference type="InterPro" id="IPR001881">
    <property type="entry name" value="EGF-like_Ca-bd_dom"/>
</dbReference>
<dbReference type="SMART" id="SM00032">
    <property type="entry name" value="CCP"/>
    <property type="match status" value="2"/>
</dbReference>
<keyword evidence="16" id="KW-0720">Serine protease</keyword>
<dbReference type="PROSITE" id="PS00010">
    <property type="entry name" value="ASX_HYDROXYL"/>
    <property type="match status" value="1"/>
</dbReference>
<dbReference type="Gene3D" id="2.10.25.10">
    <property type="entry name" value="Laminin"/>
    <property type="match status" value="1"/>
</dbReference>
<dbReference type="PRINTS" id="PR00722">
    <property type="entry name" value="CHYMOTRYPSIN"/>
</dbReference>
<dbReference type="PROSITE" id="PS01187">
    <property type="entry name" value="EGF_CA"/>
    <property type="match status" value="1"/>
</dbReference>
<feature type="domain" description="Sushi" evidence="27">
    <location>
        <begin position="462"/>
        <end position="527"/>
    </location>
</feature>
<evidence type="ECO:0000313" key="29">
    <source>
        <dbReference type="Proteomes" id="UP001108240"/>
    </source>
</evidence>
<dbReference type="GO" id="GO:0031638">
    <property type="term" value="P:zymogen activation"/>
    <property type="evidence" value="ECO:0007669"/>
    <property type="project" value="TreeGrafter"/>
</dbReference>
<dbReference type="CDD" id="cd00190">
    <property type="entry name" value="Tryp_SPc"/>
    <property type="match status" value="2"/>
</dbReference>
<dbReference type="PROSITE" id="PS00135">
    <property type="entry name" value="TRYPSIN_SER"/>
    <property type="match status" value="2"/>
</dbReference>
<dbReference type="Pfam" id="PF00089">
    <property type="entry name" value="Trypsin"/>
    <property type="match status" value="2"/>
</dbReference>
<evidence type="ECO:0000256" key="24">
    <source>
        <dbReference type="PROSITE-ProRule" id="PRU00302"/>
    </source>
</evidence>
<dbReference type="InterPro" id="IPR001314">
    <property type="entry name" value="Peptidase_S1A"/>
</dbReference>
<dbReference type="PANTHER" id="PTHR24255">
    <property type="entry name" value="COMPLEMENT COMPONENT 1, S SUBCOMPONENT-RELATED"/>
    <property type="match status" value="1"/>
</dbReference>
<dbReference type="PROSITE" id="PS50240">
    <property type="entry name" value="TRYPSIN_DOM"/>
    <property type="match status" value="2"/>
</dbReference>
<evidence type="ECO:0000256" key="8">
    <source>
        <dbReference type="ARBA" id="ARBA00022588"/>
    </source>
</evidence>
<dbReference type="GeneTree" id="ENSGT00950000183084"/>
<dbReference type="Pfam" id="PF00431">
    <property type="entry name" value="CUB"/>
    <property type="match status" value="2"/>
</dbReference>
<dbReference type="PROSITE" id="PS01180">
    <property type="entry name" value="CUB"/>
    <property type="match status" value="2"/>
</dbReference>
<dbReference type="SUPFAM" id="SSF49854">
    <property type="entry name" value="Spermadhesin, CUB domain"/>
    <property type="match status" value="2"/>
</dbReference>
<dbReference type="InterPro" id="IPR000742">
    <property type="entry name" value="EGF"/>
</dbReference>
<keyword evidence="13" id="KW-0677">Repeat</keyword>
<reference evidence="28" key="2">
    <citation type="submission" date="2025-09" db="UniProtKB">
        <authorList>
            <consortium name="Ensembl"/>
        </authorList>
    </citation>
    <scope>IDENTIFICATION</scope>
</reference>
<keyword evidence="18" id="KW-0180">Complement pathway</keyword>
<proteinExistence type="predicted"/>
<dbReference type="GO" id="GO:0072562">
    <property type="term" value="C:blood microparticle"/>
    <property type="evidence" value="ECO:0007669"/>
    <property type="project" value="TreeGrafter"/>
</dbReference>
<evidence type="ECO:0000256" key="12">
    <source>
        <dbReference type="ARBA" id="ARBA00022729"/>
    </source>
</evidence>
<keyword evidence="7" id="KW-0597">Phosphoprotein</keyword>
<accession>A0A9J8ALK1</accession>
<dbReference type="EC" id="3.4.21.41" evidence="4"/>
<keyword evidence="12" id="KW-0732">Signal</keyword>
<organism evidence="28 29">
    <name type="scientific">Cyprinus carpio carpio</name>
    <dbReference type="NCBI Taxonomy" id="630221"/>
    <lineage>
        <taxon>Eukaryota</taxon>
        <taxon>Metazoa</taxon>
        <taxon>Chordata</taxon>
        <taxon>Craniata</taxon>
        <taxon>Vertebrata</taxon>
        <taxon>Euteleostomi</taxon>
        <taxon>Actinopterygii</taxon>
        <taxon>Neopterygii</taxon>
        <taxon>Teleostei</taxon>
        <taxon>Ostariophysi</taxon>
        <taxon>Cypriniformes</taxon>
        <taxon>Cyprinidae</taxon>
        <taxon>Cyprininae</taxon>
        <taxon>Cyprinus</taxon>
    </lineage>
</organism>
<feature type="domain" description="Peptidase S1" evidence="26">
    <location>
        <begin position="1"/>
        <end position="245"/>
    </location>
</feature>
<dbReference type="InterPro" id="IPR018097">
    <property type="entry name" value="EGF_Ca-bd_CS"/>
</dbReference>
<dbReference type="SUPFAM" id="SSF50494">
    <property type="entry name" value="Trypsin-like serine proteases"/>
    <property type="match status" value="2"/>
</dbReference>
<feature type="domain" description="Sushi" evidence="27">
    <location>
        <begin position="528"/>
        <end position="596"/>
    </location>
</feature>
<keyword evidence="6" id="KW-0245">EGF-like domain</keyword>
<dbReference type="GO" id="GO:0005509">
    <property type="term" value="F:calcium ion binding"/>
    <property type="evidence" value="ECO:0007669"/>
    <property type="project" value="InterPro"/>
</dbReference>
<evidence type="ECO:0000256" key="5">
    <source>
        <dbReference type="ARBA" id="ARBA00022525"/>
    </source>
</evidence>
<evidence type="ECO:0000256" key="19">
    <source>
        <dbReference type="ARBA" id="ARBA00023157"/>
    </source>
</evidence>
<dbReference type="InterPro" id="IPR035914">
    <property type="entry name" value="Sperma_CUB_dom_sf"/>
</dbReference>
<evidence type="ECO:0000256" key="23">
    <source>
        <dbReference type="PROSITE-ProRule" id="PRU00059"/>
    </source>
</evidence>
<comment type="function">
    <text evidence="21">Serine protease component of the complement C1 complex, a multiprotein complex that initiates the classical pathway of the complement system, a cascade of proteins that leads to phagocytosis and breakdown of pathogens and signaling that strengthens the adaptive immune system. C1R catalyzes the first enzymatic step in the classical complement pathway: it is activated by the C1Q subcomplex of the C1 complex, which associates with IgG or IgM immunoglobulins complexed with antigens to form antigen-antibody complexes on the surface of pathogens. Immunoglobulin-binding promotes the autocatalytic cleavage and activation of C1R. Activated C1R then cleaves and activates C1S, the second protease of the classical complement pathway. It is unclear if C1R activates C1S within single, strained C1 complexes or between neighboring C1 complexes on surfaces.</text>
</comment>
<protein>
    <recommendedName>
        <fullName evidence="4">complement subcomponent C1r</fullName>
        <ecNumber evidence="4">3.4.21.41</ecNumber>
    </recommendedName>
</protein>
<evidence type="ECO:0000256" key="10">
    <source>
        <dbReference type="ARBA" id="ARBA00022670"/>
    </source>
</evidence>
<dbReference type="FunFam" id="2.40.10.10:FF:000054">
    <property type="entry name" value="Complement C1r subcomponent"/>
    <property type="match status" value="1"/>
</dbReference>
<evidence type="ECO:0000256" key="4">
    <source>
        <dbReference type="ARBA" id="ARBA00011907"/>
    </source>
</evidence>
<evidence type="ECO:0000256" key="20">
    <source>
        <dbReference type="ARBA" id="ARBA00023180"/>
    </source>
</evidence>
<feature type="domain" description="Peptidase S1" evidence="26">
    <location>
        <begin position="610"/>
        <end position="848"/>
    </location>
</feature>
<evidence type="ECO:0000256" key="1">
    <source>
        <dbReference type="ARBA" id="ARBA00001057"/>
    </source>
</evidence>
<dbReference type="InterPro" id="IPR009003">
    <property type="entry name" value="Peptidase_S1_PA"/>
</dbReference>
<keyword evidence="17" id="KW-0391">Immunity</keyword>
<comment type="subunit">
    <text evidence="22">Core component of the complement C1 complex, a calcium-dependent complex composed of 1 molecule of the C1Q subcomplex, 2 molecules of C1R and 2 molecules of C1S. The C1Q subcomplex is composed 18 subunits: 3 chains of C1QA, C1QB, and C1QC trimerize to form 6 collagen-like triple helices connected to six globular ligand-recognition modules. Within the C1 complex, C1R is a dimer of identical chains, each of which is activated by cleavage into two chains, heavy and light, connected by disulfide bonds.</text>
</comment>
<evidence type="ECO:0000259" key="26">
    <source>
        <dbReference type="PROSITE" id="PS50240"/>
    </source>
</evidence>
<dbReference type="GO" id="GO:0045087">
    <property type="term" value="P:innate immune response"/>
    <property type="evidence" value="ECO:0007669"/>
    <property type="project" value="UniProtKB-KW"/>
</dbReference>
<dbReference type="Proteomes" id="UP001108240">
    <property type="component" value="Unplaced"/>
</dbReference>
<sequence>PALIKQIPWQLFHKKSPRGGASLINDYWALTAAHVVDGYETTTMNWLGAIVDGKSENPVSMETEKIIIHPNYQRVGRDSPSNYDNDIALIKMSTRVPIGPHIRPVCLPEKTNEPVKEGTISGFGRIKDEKISKYLLYGHVQIYPLGECYSEGLPVTDNMICAGGDEVDSCQGDSGGPLFSPVLGYGSPDKPYRLTGIYPQPYPANFQEQWDLEVPQGYQIQLTFNHLDIEPSPDCYYDSVSVVSDNKVLGKFCGQNSTDRFHPGDKPILAPHNRLQLVFLTDVSNHELHIGFTAFYQAVDIDECSSSSVENAPCSQICLNTLGSYLCACHHGYMLRPDQRTCVLECGGGVHSESEGTISSPGFPDVSPLNLDCIYTISVQPGYMITLNFSQNFHIEQVYNQGQTCLFHWLQVSVPGKKPEKYCGGKSPGVLNTGANFVQLEYHTDRYGQSQGWSIHYTTQRVQCPHPGIIGNGTITPNFAQYLYRDYIHVRCMPGYKLMMGEKEILSFKSICQSNGKWHLTLPECKIIDCGAPKQLLNGDFQFISGENNEYLSVIEYRCNEPYYRFKDTAKVTYRCAVERKWTEVNNNDIIPPCYPECGMNTEVSFGGRVFGGMQARPGQIPWQLLHKMHTRGGASLISDYWALTAAHVVDGLENTTMTWLGGITEARNQNPVIMEAEKIIIHPKYQRVSLRGHQTNYDNDIALIKMSARVPLGPNIRPVCLPNKTHESVMEGTMGTVSGFGGFKEGLTSEILRYGHIREYPSEKCVFGKMPVSKNMFCAGDDVEHVDSCQGDSGGPLFFPMLGHGSKEQRYEVRGIVSWGPVRCGDVSKAYYTKVENYLGWIEETMANN</sequence>
<dbReference type="Pfam" id="PF14670">
    <property type="entry name" value="FXa_inhibition"/>
    <property type="match status" value="1"/>
</dbReference>
<dbReference type="GO" id="GO:0004252">
    <property type="term" value="F:serine-type endopeptidase activity"/>
    <property type="evidence" value="ECO:0007669"/>
    <property type="project" value="InterPro"/>
</dbReference>
<evidence type="ECO:0000256" key="22">
    <source>
        <dbReference type="ARBA" id="ARBA00093536"/>
    </source>
</evidence>
<dbReference type="InterPro" id="IPR001254">
    <property type="entry name" value="Trypsin_dom"/>
</dbReference>
<dbReference type="Gene3D" id="2.60.120.290">
    <property type="entry name" value="Spermadhesin, CUB domain"/>
    <property type="match status" value="2"/>
</dbReference>
<dbReference type="SMART" id="SM00181">
    <property type="entry name" value="EGF"/>
    <property type="match status" value="1"/>
</dbReference>
<evidence type="ECO:0000256" key="7">
    <source>
        <dbReference type="ARBA" id="ARBA00022553"/>
    </source>
</evidence>
<dbReference type="InterPro" id="IPR000436">
    <property type="entry name" value="Sushi_SCR_CCP_dom"/>
</dbReference>
<dbReference type="CDD" id="cd00033">
    <property type="entry name" value="CCP"/>
    <property type="match status" value="1"/>
</dbReference>